<evidence type="ECO:0000313" key="1">
    <source>
        <dbReference type="EMBL" id="BAQ49175.1"/>
    </source>
</evidence>
<accession>A0A0C6G0D4</accession>
<organism evidence="1 2">
    <name type="scientific">Methylobacterium aquaticum</name>
    <dbReference type="NCBI Taxonomy" id="270351"/>
    <lineage>
        <taxon>Bacteria</taxon>
        <taxon>Pseudomonadati</taxon>
        <taxon>Pseudomonadota</taxon>
        <taxon>Alphaproteobacteria</taxon>
        <taxon>Hyphomicrobiales</taxon>
        <taxon>Methylobacteriaceae</taxon>
        <taxon>Methylobacterium</taxon>
    </lineage>
</organism>
<dbReference type="RefSeq" id="WP_060850298.1">
    <property type="nucleotide sequence ID" value="NZ_AP014705.1"/>
</dbReference>
<reference evidence="2" key="2">
    <citation type="submission" date="2015-01" db="EMBL/GenBank/DDBJ databases">
        <title>Complete genome sequence of Methylobacterium aquaticum strain 22A.</title>
        <authorList>
            <person name="Tani A."/>
            <person name="Ogura Y."/>
            <person name="Hayashi T."/>
        </authorList>
    </citation>
    <scope>NUCLEOTIDE SEQUENCE [LARGE SCALE GENOMIC DNA]</scope>
    <source>
        <strain evidence="2">MA-22A</strain>
        <plasmid evidence="2">Plasmid pMaq22A_1p DNA</plasmid>
    </source>
</reference>
<dbReference type="KEGG" id="maqu:Maq22A_1p34550"/>
<dbReference type="AlphaFoldDB" id="A0A0C6G0D4"/>
<protein>
    <submittedName>
        <fullName evidence="1">Uncharacterized protein</fullName>
    </submittedName>
</protein>
<geneLocation type="plasmid" evidence="2">
    <name>pMaq22A_1p DNA</name>
</geneLocation>
<dbReference type="Proteomes" id="UP000061432">
    <property type="component" value="Plasmid pMaq22A_1p"/>
</dbReference>
<reference evidence="1 2" key="1">
    <citation type="journal article" date="2015" name="Genome Announc.">
        <title>Complete Genome Sequence of Methylobacterium aquaticum Strain 22A, Isolated from Racomitrium japonicum Moss.</title>
        <authorList>
            <person name="Tani A."/>
            <person name="Ogura Y."/>
            <person name="Hayashi T."/>
            <person name="Kimbara K."/>
        </authorList>
    </citation>
    <scope>NUCLEOTIDE SEQUENCE [LARGE SCALE GENOMIC DNA]</scope>
    <source>
        <strain evidence="1 2">MA-22A</strain>
        <plasmid evidence="2">Plasmid pMaq22A_1p DNA</plasmid>
    </source>
</reference>
<keyword evidence="1" id="KW-0614">Plasmid</keyword>
<evidence type="ECO:0000313" key="2">
    <source>
        <dbReference type="Proteomes" id="UP000061432"/>
    </source>
</evidence>
<sequence length="377" mass="41763">MTSEPDDIERVPLGSLKRYLATAGWRRHALRSGLELFALGPEDDEIEIILPGTSHARDAQVRIGQALRTLTALEDRDRTAVVAAIRAISYDLIKSRLPDSVIRHDTIKLGTAEEFIRRMARLLAASAHAELHASAYFTCVDGVAQRYAEECRFGHTFRGSFGFTVESPVGPNTIMPGEAAPPAPPLERRTVQRLARGLRLIEGAIAHEDPSEIVRGYEVGLNANACEELAALVEVPHAGEVRLDIVFSPEWGVPEDVGAAPSFEIRHALSAEIMREAAKALRHSDDERRRTIVGLIRTLHSNENPSDLFSISGTQDVIVEWASEEHGLIRVRVSLPPEEYLQAVDAHKTGRMVSIHGELKPPGRFWRLENPRDFTLL</sequence>
<name>A0A0C6G0D4_9HYPH</name>
<dbReference type="EMBL" id="AP014705">
    <property type="protein sequence ID" value="BAQ49175.1"/>
    <property type="molecule type" value="Genomic_DNA"/>
</dbReference>
<gene>
    <name evidence="1" type="ORF">Maq22A_1p34550</name>
</gene>
<dbReference type="PATRIC" id="fig|270351.10.peg.6222"/>
<proteinExistence type="predicted"/>
<dbReference type="OrthoDB" id="1551021at2"/>